<evidence type="ECO:0000313" key="2">
    <source>
        <dbReference type="EMBL" id="PPJ58466.1"/>
    </source>
</evidence>
<dbReference type="PANTHER" id="PTHR24148:SF81">
    <property type="entry name" value="HETEROKARYON INCOMPATIBILITY DOMAIN-CONTAINING PROTEIN"/>
    <property type="match status" value="1"/>
</dbReference>
<accession>A0A2S6CFG2</accession>
<dbReference type="OrthoDB" id="3647541at2759"/>
<feature type="domain" description="Heterokaryon incompatibility" evidence="1">
    <location>
        <begin position="76"/>
        <end position="222"/>
    </location>
</feature>
<dbReference type="AlphaFoldDB" id="A0A2S6CFG2"/>
<organism evidence="2 3">
    <name type="scientific">Cercospora berteroae</name>
    <dbReference type="NCBI Taxonomy" id="357750"/>
    <lineage>
        <taxon>Eukaryota</taxon>
        <taxon>Fungi</taxon>
        <taxon>Dikarya</taxon>
        <taxon>Ascomycota</taxon>
        <taxon>Pezizomycotina</taxon>
        <taxon>Dothideomycetes</taxon>
        <taxon>Dothideomycetidae</taxon>
        <taxon>Mycosphaerellales</taxon>
        <taxon>Mycosphaerellaceae</taxon>
        <taxon>Cercospora</taxon>
    </lineage>
</organism>
<dbReference type="Proteomes" id="UP000237631">
    <property type="component" value="Unassembled WGS sequence"/>
</dbReference>
<protein>
    <recommendedName>
        <fullName evidence="1">Heterokaryon incompatibility domain-containing protein</fullName>
    </recommendedName>
</protein>
<gene>
    <name evidence="2" type="ORF">CBER1_08353</name>
</gene>
<comment type="caution">
    <text evidence="2">The sequence shown here is derived from an EMBL/GenBank/DDBJ whole genome shotgun (WGS) entry which is preliminary data.</text>
</comment>
<evidence type="ECO:0000259" key="1">
    <source>
        <dbReference type="Pfam" id="PF06985"/>
    </source>
</evidence>
<dbReference type="InterPro" id="IPR052895">
    <property type="entry name" value="HetReg/Transcr_Mod"/>
</dbReference>
<dbReference type="Pfam" id="PF06985">
    <property type="entry name" value="HET"/>
    <property type="match status" value="1"/>
</dbReference>
<sequence length="366" mass="41795">MALTMLALVRQDVWSITPAPRSTETTQGETTQVQHYTKLPTRDQHIRLLVLWPCSANTDPIKCSLAIARSDTTAEYEALSYAWGKASDTRTIWIGAKSYDVTQNLFMALQELRSRDGRPRILWVDAVCIYQRDNEERTAQVQMMTAIYQNAKRVILWVGPGSKTTPYLQITYQFWKQESVDDAGKLAESSVFGHAKIHPQANEAVQSMLSREWFGRAWVMQEVILARDAVKRCGGFQEDWKTFCAFLCDYRSYYRNDSRGLIRRTMPQGDDDNTRMTEAMSKEFETLRWINLPFSVAVIDAARSAGHEISLLDLLGYAGLQRATDPRDKIYAIMGLLSDKQRALLPPLITTPRLWKCTQLSQPASY</sequence>
<dbReference type="InterPro" id="IPR010730">
    <property type="entry name" value="HET"/>
</dbReference>
<reference evidence="3" key="1">
    <citation type="journal article" date="2017" name="bioRxiv">
        <title>Conservation of a gene cluster reveals novel cercosporin biosynthetic mechanisms and extends production to the genus Colletotrichum.</title>
        <authorList>
            <person name="de Jonge R."/>
            <person name="Ebert M.K."/>
            <person name="Huitt-Roehl C.R."/>
            <person name="Pal P."/>
            <person name="Suttle J.C."/>
            <person name="Spanner R.E."/>
            <person name="Neubauer J.D."/>
            <person name="Jurick W.M.II."/>
            <person name="Stott K.A."/>
            <person name="Secor G.A."/>
            <person name="Thomma B.P.H.J."/>
            <person name="Van de Peer Y."/>
            <person name="Townsend C.A."/>
            <person name="Bolton M.D."/>
        </authorList>
    </citation>
    <scope>NUCLEOTIDE SEQUENCE [LARGE SCALE GENOMIC DNA]</scope>
    <source>
        <strain evidence="3">CBS538.71</strain>
    </source>
</reference>
<proteinExistence type="predicted"/>
<name>A0A2S6CFG2_9PEZI</name>
<dbReference type="EMBL" id="PNEN01000456">
    <property type="protein sequence ID" value="PPJ58466.1"/>
    <property type="molecule type" value="Genomic_DNA"/>
</dbReference>
<dbReference type="PANTHER" id="PTHR24148">
    <property type="entry name" value="ANKYRIN REPEAT DOMAIN-CONTAINING PROTEIN 39 HOMOLOG-RELATED"/>
    <property type="match status" value="1"/>
</dbReference>
<keyword evidence="3" id="KW-1185">Reference proteome</keyword>
<evidence type="ECO:0000313" key="3">
    <source>
        <dbReference type="Proteomes" id="UP000237631"/>
    </source>
</evidence>